<proteinExistence type="predicted"/>
<dbReference type="Proteomes" id="UP000218160">
    <property type="component" value="Chromosome 1"/>
</dbReference>
<evidence type="ECO:0000256" key="1">
    <source>
        <dbReference type="ARBA" id="ARBA00022468"/>
    </source>
</evidence>
<name>A0A291B9B9_9GAMM</name>
<evidence type="ECO:0000256" key="2">
    <source>
        <dbReference type="ARBA" id="ARBA00022517"/>
    </source>
</evidence>
<protein>
    <submittedName>
        <fullName evidence="3">Uncharacterized protein</fullName>
    </submittedName>
</protein>
<accession>A0A291B9B9</accession>
<keyword evidence="1" id="KW-0343">GTPase activation</keyword>
<dbReference type="Pfam" id="PF04220">
    <property type="entry name" value="YihI"/>
    <property type="match status" value="1"/>
</dbReference>
<gene>
    <name evidence="3" type="ORF">BTN50_1086</name>
</gene>
<dbReference type="GO" id="GO:0005096">
    <property type="term" value="F:GTPase activator activity"/>
    <property type="evidence" value="ECO:0007669"/>
    <property type="project" value="UniProtKB-KW"/>
</dbReference>
<sequence length="99" mass="11089">MTRKKRIRKVGSEGTIQHFESFLSKDDVASLARKRTNRCKGLKAGTRYSDSTCEQQYQAKTKVDQRLGSKKLIPLVVEAPLYPKSATGKKVCSLNATQK</sequence>
<dbReference type="InterPro" id="IPR007336">
    <property type="entry name" value="YihI"/>
</dbReference>
<dbReference type="EMBL" id="CP020660">
    <property type="protein sequence ID" value="ATF09584.1"/>
    <property type="molecule type" value="Genomic_DNA"/>
</dbReference>
<dbReference type="KEGG" id="elux:BTN50_1086"/>
<organism evidence="3 4">
    <name type="scientific">Candidatus Enterovibrio altilux</name>
    <dbReference type="NCBI Taxonomy" id="1927128"/>
    <lineage>
        <taxon>Bacteria</taxon>
        <taxon>Pseudomonadati</taxon>
        <taxon>Pseudomonadota</taxon>
        <taxon>Gammaproteobacteria</taxon>
        <taxon>Vibrionales</taxon>
        <taxon>Vibrionaceae</taxon>
        <taxon>Enterovibrio</taxon>
    </lineage>
</organism>
<reference evidence="4" key="1">
    <citation type="submission" date="2017-04" db="EMBL/GenBank/DDBJ databases">
        <title>Genome evolution of the luminous symbionts of deep sea anglerfish.</title>
        <authorList>
            <person name="Hendry T.A."/>
        </authorList>
    </citation>
    <scope>NUCLEOTIDE SEQUENCE [LARGE SCALE GENOMIC DNA]</scope>
</reference>
<dbReference type="GO" id="GO:0042254">
    <property type="term" value="P:ribosome biogenesis"/>
    <property type="evidence" value="ECO:0007669"/>
    <property type="project" value="UniProtKB-KW"/>
</dbReference>
<evidence type="ECO:0000313" key="3">
    <source>
        <dbReference type="EMBL" id="ATF09584.1"/>
    </source>
</evidence>
<dbReference type="AlphaFoldDB" id="A0A291B9B9"/>
<keyword evidence="2" id="KW-0690">Ribosome biogenesis</keyword>
<keyword evidence="4" id="KW-1185">Reference proteome</keyword>
<evidence type="ECO:0000313" key="4">
    <source>
        <dbReference type="Proteomes" id="UP000218160"/>
    </source>
</evidence>